<dbReference type="GO" id="GO:0016301">
    <property type="term" value="F:kinase activity"/>
    <property type="evidence" value="ECO:0007669"/>
    <property type="project" value="UniProtKB-KW"/>
</dbReference>
<dbReference type="EMBL" id="CYXM01000007">
    <property type="protein sequence ID" value="CUN05035.1"/>
    <property type="molecule type" value="Genomic_DNA"/>
</dbReference>
<evidence type="ECO:0000256" key="1">
    <source>
        <dbReference type="SAM" id="Phobius"/>
    </source>
</evidence>
<feature type="transmembrane region" description="Helical" evidence="1">
    <location>
        <begin position="56"/>
        <end position="74"/>
    </location>
</feature>
<dbReference type="InterPro" id="IPR003594">
    <property type="entry name" value="HATPase_dom"/>
</dbReference>
<keyword evidence="1" id="KW-0812">Transmembrane</keyword>
<keyword evidence="3" id="KW-0808">Transferase</keyword>
<feature type="transmembrane region" description="Helical" evidence="1">
    <location>
        <begin position="86"/>
        <end position="111"/>
    </location>
</feature>
<evidence type="ECO:0000259" key="2">
    <source>
        <dbReference type="Pfam" id="PF02518"/>
    </source>
</evidence>
<organism evidence="3 4">
    <name type="scientific">Agathobacter rectalis</name>
    <dbReference type="NCBI Taxonomy" id="39491"/>
    <lineage>
        <taxon>Bacteria</taxon>
        <taxon>Bacillati</taxon>
        <taxon>Bacillota</taxon>
        <taxon>Clostridia</taxon>
        <taxon>Lachnospirales</taxon>
        <taxon>Lachnospiraceae</taxon>
        <taxon>Agathobacter</taxon>
    </lineage>
</organism>
<dbReference type="SUPFAM" id="SSF55874">
    <property type="entry name" value="ATPase domain of HSP90 chaperone/DNA topoisomerase II/histidine kinase"/>
    <property type="match status" value="1"/>
</dbReference>
<dbReference type="Pfam" id="PF02518">
    <property type="entry name" value="HATPase_c"/>
    <property type="match status" value="1"/>
</dbReference>
<proteinExistence type="predicted"/>
<feature type="transmembrane region" description="Helical" evidence="1">
    <location>
        <begin position="149"/>
        <end position="171"/>
    </location>
</feature>
<evidence type="ECO:0000313" key="3">
    <source>
        <dbReference type="EMBL" id="CUN05035.1"/>
    </source>
</evidence>
<feature type="transmembrane region" description="Helical" evidence="1">
    <location>
        <begin position="183"/>
        <end position="201"/>
    </location>
</feature>
<accession>A0A173TT39</accession>
<sequence>MQLAIFKNMIIFFTSFYFMDKLNKSSSYFIFNCIKYIFVSLILSLTMYFFKARFPYMSYFVPVACFTAFTCFNKKKWSLSTICISLSSYVINLLFFNVVSLVLCSLFVVFLNMSFTHVPGITITICALYPLILMCILKIKPVYKSISALIFNGMVNCNTVICLISLGTMTIEQVSPYHQYTTRRFRATIIPICLIIILYWWRAQISKNYREKLRLLEIQALRTSKSEDNAYIAKLEEENKRLGAIVHKDNRIVNAMADSVCTYLMTTEKTDINTLRLKGLSLSDEINSIKTYRQELLNQCVPNITSIPQTGYSGIDAIISFMTKEAAADNINLKFNFDGTFFNSIYSTANELDLVHLFSDLLENAIIATKCAHASSIELSLQMLKGTPTISVSDSGIPFEIDTYMKFGISEASTHTNEGGTGIGLLDTWTFKKKYHISLIIEELDNNIYSKRLSFLFDGKNRYLIISSRYQQIRSYQTRSDLLVISSSENNATYLTLS</sequence>
<dbReference type="Proteomes" id="UP000095673">
    <property type="component" value="Unassembled WGS sequence"/>
</dbReference>
<keyword evidence="1" id="KW-1133">Transmembrane helix</keyword>
<dbReference type="Gene3D" id="3.30.565.10">
    <property type="entry name" value="Histidine kinase-like ATPase, C-terminal domain"/>
    <property type="match status" value="1"/>
</dbReference>
<name>A0A173TT39_9FIRM</name>
<evidence type="ECO:0000313" key="4">
    <source>
        <dbReference type="Proteomes" id="UP000095673"/>
    </source>
</evidence>
<keyword evidence="3" id="KW-0418">Kinase</keyword>
<protein>
    <submittedName>
        <fullName evidence="3">Histidine kinase-, DNA gyrase B-, and HSP90-like ATPase</fullName>
    </submittedName>
</protein>
<feature type="transmembrane region" description="Helical" evidence="1">
    <location>
        <begin position="117"/>
        <end position="137"/>
    </location>
</feature>
<dbReference type="AlphaFoldDB" id="A0A173TT39"/>
<gene>
    <name evidence="3" type="ORF">ERS852580_01753</name>
</gene>
<dbReference type="InterPro" id="IPR036890">
    <property type="entry name" value="HATPase_C_sf"/>
</dbReference>
<reference evidence="3 4" key="1">
    <citation type="submission" date="2015-09" db="EMBL/GenBank/DDBJ databases">
        <authorList>
            <consortium name="Pathogen Informatics"/>
        </authorList>
    </citation>
    <scope>NUCLEOTIDE SEQUENCE [LARGE SCALE GENOMIC DNA]</scope>
    <source>
        <strain evidence="3 4">2789STDY5834968</strain>
    </source>
</reference>
<feature type="transmembrane region" description="Helical" evidence="1">
    <location>
        <begin position="28"/>
        <end position="50"/>
    </location>
</feature>
<feature type="domain" description="Histidine kinase/HSP90-like ATPase" evidence="2">
    <location>
        <begin position="350"/>
        <end position="426"/>
    </location>
</feature>
<keyword evidence="1" id="KW-0472">Membrane</keyword>